<proteinExistence type="predicted"/>
<protein>
    <submittedName>
        <fullName evidence="3">Nitroreductase</fullName>
    </submittedName>
</protein>
<evidence type="ECO:0000313" key="4">
    <source>
        <dbReference type="Proteomes" id="UP000742786"/>
    </source>
</evidence>
<comment type="caution">
    <text evidence="3">The sequence shown here is derived from an EMBL/GenBank/DDBJ whole genome shotgun (WGS) entry which is preliminary data.</text>
</comment>
<dbReference type="PANTHER" id="PTHR42741">
    <property type="entry name" value="NITROREDUCTASE FAMILY PROTEIN"/>
    <property type="match status" value="1"/>
</dbReference>
<dbReference type="SUPFAM" id="SSF55469">
    <property type="entry name" value="FMN-dependent nitroreductase-like"/>
    <property type="match status" value="2"/>
</dbReference>
<evidence type="ECO:0000256" key="1">
    <source>
        <dbReference type="SAM" id="MobiDB-lite"/>
    </source>
</evidence>
<evidence type="ECO:0000313" key="3">
    <source>
        <dbReference type="EMBL" id="CAG4884657.1"/>
    </source>
</evidence>
<feature type="region of interest" description="Disordered" evidence="1">
    <location>
        <begin position="1"/>
        <end position="23"/>
    </location>
</feature>
<keyword evidence="4" id="KW-1185">Reference proteome</keyword>
<organism evidence="3 4">
    <name type="scientific">Georgfuchsia toluolica</name>
    <dbReference type="NCBI Taxonomy" id="424218"/>
    <lineage>
        <taxon>Bacteria</taxon>
        <taxon>Pseudomonadati</taxon>
        <taxon>Pseudomonadota</taxon>
        <taxon>Betaproteobacteria</taxon>
        <taxon>Nitrosomonadales</taxon>
        <taxon>Sterolibacteriaceae</taxon>
        <taxon>Georgfuchsia</taxon>
    </lineage>
</organism>
<dbReference type="AlphaFoldDB" id="A0A916J653"/>
<feature type="domain" description="Nitroreductase" evidence="2">
    <location>
        <begin position="306"/>
        <end position="501"/>
    </location>
</feature>
<dbReference type="GO" id="GO:0016491">
    <property type="term" value="F:oxidoreductase activity"/>
    <property type="evidence" value="ECO:0007669"/>
    <property type="project" value="InterPro"/>
</dbReference>
<dbReference type="InterPro" id="IPR000415">
    <property type="entry name" value="Nitroreductase-like"/>
</dbReference>
<evidence type="ECO:0000259" key="2">
    <source>
        <dbReference type="Pfam" id="PF00881"/>
    </source>
</evidence>
<dbReference type="CDD" id="cd02142">
    <property type="entry name" value="McbC_SagB-like_oxidoreductase"/>
    <property type="match status" value="2"/>
</dbReference>
<dbReference type="RefSeq" id="WP_220636483.1">
    <property type="nucleotide sequence ID" value="NZ_CAJQUM010000001.1"/>
</dbReference>
<dbReference type="Gene3D" id="3.40.109.10">
    <property type="entry name" value="NADH Oxidase"/>
    <property type="match status" value="2"/>
</dbReference>
<dbReference type="PANTHER" id="PTHR42741:SF3">
    <property type="entry name" value="NITROREDUCTASE FAMILY PROTEIN"/>
    <property type="match status" value="1"/>
</dbReference>
<sequence>MADYTLSDYHERSKHRPGRYAPGPGWLDWANQPDPFRRYEGTRRIDLPLRADGLKTSYNALRNGNLPPPHALDLDSVGMLFELSLAISAWKSHAGATWALRCNPSSGNLHPTEGYLASGNMPGLAAGVYHYVSCDHTLEQRGVWDAPQDLNGIFIGLTSIAWREAWKYGMRAFRYCQEDCGHALAAVSLAAAALGWRARLLAAPPDTEIAALLGLDRDMGLAEREQPDCLLWIGPGELPALPPAPAQFHGRSNRLSPGHVDWPDIEQVVKVTVKPHVMVLPDEAGYVAAAPVATDVAGDFPAATLIRQRRSAVSFDATTRISAGKFFALLDATLPRAAAPPWSAWPWPAEVHPAIFVHRVDGLEPGLYLLVRNPQALAMLQAALRADWLWQKTGPPGLPLYLLVPYDLRDVARGISCDQDIAADSCFALGMLAHYEIAASAPWRYRALHWECGMLGQVLYLEAEAVGLRGTGIGCFLDDEMHALLGLEDSAWQSLYHFTVGGAVEDPRLSTLPAYPSGSIKSG</sequence>
<accession>A0A916J653</accession>
<dbReference type="Proteomes" id="UP000742786">
    <property type="component" value="Unassembled WGS sequence"/>
</dbReference>
<name>A0A916J653_9PROT</name>
<dbReference type="InterPro" id="IPR029479">
    <property type="entry name" value="Nitroreductase"/>
</dbReference>
<reference evidence="3" key="1">
    <citation type="submission" date="2021-04" db="EMBL/GenBank/DDBJ databases">
        <authorList>
            <person name="Hornung B."/>
        </authorList>
    </citation>
    <scope>NUCLEOTIDE SEQUENCE</scope>
    <source>
        <strain evidence="3">G5G6</strain>
    </source>
</reference>
<dbReference type="EMBL" id="CAJQUM010000001">
    <property type="protein sequence ID" value="CAG4884657.1"/>
    <property type="molecule type" value="Genomic_DNA"/>
</dbReference>
<dbReference type="Pfam" id="PF00881">
    <property type="entry name" value="Nitroreductase"/>
    <property type="match status" value="1"/>
</dbReference>
<gene>
    <name evidence="3" type="ORF">GTOL_12540</name>
</gene>